<dbReference type="PANTHER" id="PTHR46323">
    <property type="entry name" value="BETA-GALACTOSIDASE"/>
    <property type="match status" value="1"/>
</dbReference>
<organism evidence="6 7">
    <name type="scientific">Candidatus Ordinivivax streblomastigis</name>
    <dbReference type="NCBI Taxonomy" id="2540710"/>
    <lineage>
        <taxon>Bacteria</taxon>
        <taxon>Pseudomonadati</taxon>
        <taxon>Bacteroidota</taxon>
        <taxon>Bacteroidia</taxon>
        <taxon>Bacteroidales</taxon>
        <taxon>Candidatus Ordinivivax</taxon>
    </lineage>
</organism>
<dbReference type="Proteomes" id="UP000324575">
    <property type="component" value="Unassembled WGS sequence"/>
</dbReference>
<evidence type="ECO:0000256" key="2">
    <source>
        <dbReference type="ARBA" id="ARBA00012756"/>
    </source>
</evidence>
<protein>
    <recommendedName>
        <fullName evidence="2">beta-galactosidase</fullName>
        <ecNumber evidence="2">3.2.1.23</ecNumber>
    </recommendedName>
</protein>
<evidence type="ECO:0000256" key="4">
    <source>
        <dbReference type="ARBA" id="ARBA00023295"/>
    </source>
</evidence>
<evidence type="ECO:0000256" key="3">
    <source>
        <dbReference type="ARBA" id="ARBA00022801"/>
    </source>
</evidence>
<dbReference type="AlphaFoldDB" id="A0A5M8NWJ1"/>
<name>A0A5M8NWJ1_9BACT</name>
<dbReference type="EC" id="3.2.1.23" evidence="2"/>
<evidence type="ECO:0000256" key="1">
    <source>
        <dbReference type="ARBA" id="ARBA00001412"/>
    </source>
</evidence>
<accession>A0A5M8NWJ1</accession>
<proteinExistence type="predicted"/>
<evidence type="ECO:0000259" key="5">
    <source>
        <dbReference type="Pfam" id="PF02836"/>
    </source>
</evidence>
<dbReference type="Gene3D" id="3.20.20.80">
    <property type="entry name" value="Glycosidases"/>
    <property type="match status" value="1"/>
</dbReference>
<dbReference type="GO" id="GO:0005990">
    <property type="term" value="P:lactose catabolic process"/>
    <property type="evidence" value="ECO:0007669"/>
    <property type="project" value="TreeGrafter"/>
</dbReference>
<dbReference type="SUPFAM" id="SSF51445">
    <property type="entry name" value="(Trans)glycosidases"/>
    <property type="match status" value="1"/>
</dbReference>
<evidence type="ECO:0000313" key="7">
    <source>
        <dbReference type="Proteomes" id="UP000324575"/>
    </source>
</evidence>
<comment type="caution">
    <text evidence="6">The sequence shown here is derived from an EMBL/GenBank/DDBJ whole genome shotgun (WGS) entry which is preliminary data.</text>
</comment>
<dbReference type="GO" id="GO:0004565">
    <property type="term" value="F:beta-galactosidase activity"/>
    <property type="evidence" value="ECO:0007669"/>
    <property type="project" value="UniProtKB-EC"/>
</dbReference>
<feature type="domain" description="Glycoside hydrolase family 2 catalytic" evidence="5">
    <location>
        <begin position="1"/>
        <end position="96"/>
    </location>
</feature>
<reference evidence="6 7" key="1">
    <citation type="submission" date="2019-03" db="EMBL/GenBank/DDBJ databases">
        <title>Single cell metagenomics reveals metabolic interactions within the superorganism composed of flagellate Streblomastix strix and complex community of Bacteroidetes bacteria on its surface.</title>
        <authorList>
            <person name="Treitli S.C."/>
            <person name="Kolisko M."/>
            <person name="Husnik F."/>
            <person name="Keeling P."/>
            <person name="Hampl V."/>
        </authorList>
    </citation>
    <scope>NUCLEOTIDE SEQUENCE [LARGE SCALE GENOMIC DNA]</scope>
    <source>
        <strain evidence="6">St1</strain>
    </source>
</reference>
<dbReference type="InterPro" id="IPR017853">
    <property type="entry name" value="GH"/>
</dbReference>
<dbReference type="GO" id="GO:0009341">
    <property type="term" value="C:beta-galactosidase complex"/>
    <property type="evidence" value="ECO:0007669"/>
    <property type="project" value="TreeGrafter"/>
</dbReference>
<dbReference type="InterPro" id="IPR050347">
    <property type="entry name" value="Bact_Beta-galactosidase"/>
</dbReference>
<dbReference type="InterPro" id="IPR006103">
    <property type="entry name" value="Glyco_hydro_2_cat"/>
</dbReference>
<dbReference type="PANTHER" id="PTHR46323:SF2">
    <property type="entry name" value="BETA-GALACTOSIDASE"/>
    <property type="match status" value="1"/>
</dbReference>
<comment type="catalytic activity">
    <reaction evidence="1">
        <text>Hydrolysis of terminal non-reducing beta-D-galactose residues in beta-D-galactosides.</text>
        <dbReference type="EC" id="3.2.1.23"/>
    </reaction>
</comment>
<dbReference type="Pfam" id="PF02836">
    <property type="entry name" value="Glyco_hydro_2_C"/>
    <property type="match status" value="1"/>
</dbReference>
<keyword evidence="3 6" id="KW-0378">Hydrolase</keyword>
<evidence type="ECO:0000313" key="6">
    <source>
        <dbReference type="EMBL" id="KAA6300767.1"/>
    </source>
</evidence>
<dbReference type="EMBL" id="SNRX01000050">
    <property type="protein sequence ID" value="KAA6300767.1"/>
    <property type="molecule type" value="Genomic_DNA"/>
</dbReference>
<keyword evidence="4 6" id="KW-0326">Glycosidase</keyword>
<sequence>MYKWVKARDKSRPVQYEQAGEGKNTDIVCPMYPRIEQMKNYAARTDVTRPYIMCEYSHAMGNSSGNFQEYFDIVATSPYMQGGFIWDWVDQALQPQTIPDANIGPMEAISAVINTPTTRISAPTD</sequence>
<gene>
    <name evidence="6" type="ORF">EZS26_003098</name>
</gene>